<evidence type="ECO:0000259" key="7">
    <source>
        <dbReference type="Pfam" id="PF01292"/>
    </source>
</evidence>
<dbReference type="Gene3D" id="1.20.950.20">
    <property type="entry name" value="Transmembrane di-heme cytochromes, Chain C"/>
    <property type="match status" value="1"/>
</dbReference>
<feature type="transmembrane region" description="Helical" evidence="6">
    <location>
        <begin position="91"/>
        <end position="109"/>
    </location>
</feature>
<evidence type="ECO:0000256" key="2">
    <source>
        <dbReference type="ARBA" id="ARBA00022475"/>
    </source>
</evidence>
<keyword evidence="4 6" id="KW-1133">Transmembrane helix</keyword>
<dbReference type="GO" id="GO:0009055">
    <property type="term" value="F:electron transfer activity"/>
    <property type="evidence" value="ECO:0007669"/>
    <property type="project" value="InterPro"/>
</dbReference>
<proteinExistence type="predicted"/>
<dbReference type="InterPro" id="IPR051542">
    <property type="entry name" value="Hydrogenase_cytochrome"/>
</dbReference>
<dbReference type="AlphaFoldDB" id="A0A368DZZ1"/>
<keyword evidence="3 6" id="KW-0812">Transmembrane</keyword>
<sequence>MIWDLPIRVFHWLLALSISGSFITIQNDWMLAHEKCGLTILGLMVFRLIWGVIGYPTARFAQFVKGPRAILAYLRQLAGNEKIHSFGHNPLGALSVIALLFVIVMQSLSGTLSTDDVFYDGPLYAVFPAFTKFAGSLHQFLPPFILSLIGLHLVAIFVHRIFFKEKLTSQMITGKAHFSEITKAQKNERVLEDENQPKSAPIIGLSLMAVCVAASWSLTLIS</sequence>
<dbReference type="InterPro" id="IPR011577">
    <property type="entry name" value="Cyt_b561_bac/Ni-Hgenase"/>
</dbReference>
<comment type="caution">
    <text evidence="8">The sequence shown here is derived from an EMBL/GenBank/DDBJ whole genome shotgun (WGS) entry which is preliminary data.</text>
</comment>
<dbReference type="Pfam" id="PF01292">
    <property type="entry name" value="Ni_hydr_CYTB"/>
    <property type="match status" value="1"/>
</dbReference>
<dbReference type="InterPro" id="IPR016174">
    <property type="entry name" value="Di-haem_cyt_TM"/>
</dbReference>
<feature type="transmembrane region" description="Helical" evidence="6">
    <location>
        <begin position="37"/>
        <end position="58"/>
    </location>
</feature>
<accession>A0A368DZZ1</accession>
<evidence type="ECO:0000256" key="1">
    <source>
        <dbReference type="ARBA" id="ARBA00004651"/>
    </source>
</evidence>
<organism evidence="8 9">
    <name type="scientific">PS1 clade bacterium</name>
    <dbReference type="NCBI Taxonomy" id="2175152"/>
    <lineage>
        <taxon>Bacteria</taxon>
        <taxon>Pseudomonadati</taxon>
        <taxon>Pseudomonadota</taxon>
        <taxon>Alphaproteobacteria</taxon>
        <taxon>PS1 clade</taxon>
    </lineage>
</organism>
<dbReference type="EMBL" id="QOQF01000009">
    <property type="protein sequence ID" value="RCL77409.1"/>
    <property type="molecule type" value="Genomic_DNA"/>
</dbReference>
<feature type="domain" description="Cytochrome b561 bacterial/Ni-hydrogenase" evidence="7">
    <location>
        <begin position="3"/>
        <end position="174"/>
    </location>
</feature>
<evidence type="ECO:0000256" key="3">
    <source>
        <dbReference type="ARBA" id="ARBA00022692"/>
    </source>
</evidence>
<dbReference type="PANTHER" id="PTHR30485">
    <property type="entry name" value="NI/FE-HYDROGENASE 1 B-TYPE CYTOCHROME SUBUNIT"/>
    <property type="match status" value="1"/>
</dbReference>
<dbReference type="GO" id="GO:0020037">
    <property type="term" value="F:heme binding"/>
    <property type="evidence" value="ECO:0007669"/>
    <property type="project" value="TreeGrafter"/>
</dbReference>
<feature type="transmembrane region" description="Helical" evidence="6">
    <location>
        <begin position="140"/>
        <end position="163"/>
    </location>
</feature>
<protein>
    <submittedName>
        <fullName evidence="8">Cytochrome B</fullName>
    </submittedName>
</protein>
<keyword evidence="2" id="KW-1003">Cell membrane</keyword>
<reference evidence="8 9" key="1">
    <citation type="journal article" date="2018" name="Microbiome">
        <title>Fine metagenomic profile of the Mediterranean stratified and mixed water columns revealed by assembly and recruitment.</title>
        <authorList>
            <person name="Haro-Moreno J.M."/>
            <person name="Lopez-Perez M."/>
            <person name="De La Torre J.R."/>
            <person name="Picazo A."/>
            <person name="Camacho A."/>
            <person name="Rodriguez-Valera F."/>
        </authorList>
    </citation>
    <scope>NUCLEOTIDE SEQUENCE [LARGE SCALE GENOMIC DNA]</scope>
    <source>
        <strain evidence="8">MED-G55</strain>
    </source>
</reference>
<dbReference type="SUPFAM" id="SSF81342">
    <property type="entry name" value="Transmembrane di-heme cytochromes"/>
    <property type="match status" value="1"/>
</dbReference>
<comment type="subcellular location">
    <subcellularLocation>
        <location evidence="1">Cell membrane</location>
        <topology evidence="1">Multi-pass membrane protein</topology>
    </subcellularLocation>
</comment>
<keyword evidence="5 6" id="KW-0472">Membrane</keyword>
<evidence type="ECO:0000313" key="8">
    <source>
        <dbReference type="EMBL" id="RCL77409.1"/>
    </source>
</evidence>
<name>A0A368DZZ1_9PROT</name>
<dbReference type="PANTHER" id="PTHR30485:SF2">
    <property type="entry name" value="BLL0597 PROTEIN"/>
    <property type="match status" value="1"/>
</dbReference>
<dbReference type="Proteomes" id="UP000252132">
    <property type="component" value="Unassembled WGS sequence"/>
</dbReference>
<gene>
    <name evidence="8" type="ORF">DBW69_03710</name>
</gene>
<evidence type="ECO:0000256" key="5">
    <source>
        <dbReference type="ARBA" id="ARBA00023136"/>
    </source>
</evidence>
<dbReference type="GO" id="GO:0022904">
    <property type="term" value="P:respiratory electron transport chain"/>
    <property type="evidence" value="ECO:0007669"/>
    <property type="project" value="InterPro"/>
</dbReference>
<evidence type="ECO:0000256" key="6">
    <source>
        <dbReference type="SAM" id="Phobius"/>
    </source>
</evidence>
<dbReference type="GO" id="GO:0005886">
    <property type="term" value="C:plasma membrane"/>
    <property type="evidence" value="ECO:0007669"/>
    <property type="project" value="UniProtKB-SubCell"/>
</dbReference>
<feature type="transmembrane region" description="Helical" evidence="6">
    <location>
        <begin position="7"/>
        <end position="25"/>
    </location>
</feature>
<evidence type="ECO:0000313" key="9">
    <source>
        <dbReference type="Proteomes" id="UP000252132"/>
    </source>
</evidence>
<feature type="transmembrane region" description="Helical" evidence="6">
    <location>
        <begin position="202"/>
        <end position="221"/>
    </location>
</feature>
<evidence type="ECO:0000256" key="4">
    <source>
        <dbReference type="ARBA" id="ARBA00022989"/>
    </source>
</evidence>